<dbReference type="Proteomes" id="UP000053859">
    <property type="component" value="Unassembled WGS sequence"/>
</dbReference>
<proteinExistence type="predicted"/>
<feature type="region of interest" description="Disordered" evidence="2">
    <location>
        <begin position="82"/>
        <end position="107"/>
    </location>
</feature>
<evidence type="ECO:0000256" key="1">
    <source>
        <dbReference type="SAM" id="Coils"/>
    </source>
</evidence>
<keyword evidence="1" id="KW-0175">Coiled coil</keyword>
<accession>A0A0K8PHE9</accession>
<gene>
    <name evidence="3" type="ORF">SAZU_1890</name>
</gene>
<evidence type="ECO:0000256" key="2">
    <source>
        <dbReference type="SAM" id="MobiDB-lite"/>
    </source>
</evidence>
<evidence type="ECO:0000313" key="4">
    <source>
        <dbReference type="Proteomes" id="UP000053859"/>
    </source>
</evidence>
<feature type="coiled-coil region" evidence="1">
    <location>
        <begin position="33"/>
        <end position="67"/>
    </location>
</feature>
<reference evidence="3" key="1">
    <citation type="journal article" date="2015" name="Genome Announc.">
        <title>Draft Genome Sequence of Thiostrepton-Producing Streptomyces azureus ATCC 14921.</title>
        <authorList>
            <person name="Sakihara K."/>
            <person name="Maeda J."/>
            <person name="Tashiro K."/>
            <person name="Fujino Y."/>
            <person name="Kuhara S."/>
            <person name="Ohshima T."/>
            <person name="Ogata S."/>
            <person name="Doi K."/>
        </authorList>
    </citation>
    <scope>NUCLEOTIDE SEQUENCE [LARGE SCALE GENOMIC DNA]</scope>
    <source>
        <strain evidence="3">ATCC14921</strain>
    </source>
</reference>
<protein>
    <submittedName>
        <fullName evidence="3">Uncharacterized protein</fullName>
    </submittedName>
</protein>
<dbReference type="AlphaFoldDB" id="A0A0K8PHE9"/>
<organism evidence="3 4">
    <name type="scientific">Streptomyces azureus</name>
    <dbReference type="NCBI Taxonomy" id="146537"/>
    <lineage>
        <taxon>Bacteria</taxon>
        <taxon>Bacillati</taxon>
        <taxon>Actinomycetota</taxon>
        <taxon>Actinomycetes</taxon>
        <taxon>Kitasatosporales</taxon>
        <taxon>Streptomycetaceae</taxon>
        <taxon>Streptomyces</taxon>
    </lineage>
</organism>
<dbReference type="EMBL" id="DF968228">
    <property type="protein sequence ID" value="GAP47153.1"/>
    <property type="molecule type" value="Genomic_DNA"/>
</dbReference>
<evidence type="ECO:0000313" key="3">
    <source>
        <dbReference type="EMBL" id="GAP47153.1"/>
    </source>
</evidence>
<sequence length="199" mass="21949">MGWVIRWEWWPVGSSFPGRSRMPSVVGLLEQQELAARRRVDGLREEADRIQAELAEAEQEWQEWAIARRRVDTVLAPDVGTTADAEITDDSRDADAQSAPRDAAKAKSQVPMWRQGLAWSVLSVDYQRILKALAERARLGQDPLTCQEMAAAFGMDVVPARVEALRSKAKRLVARGWLAEQQPGRFTLAAGVTGPGGGS</sequence>
<keyword evidence="4" id="KW-1185">Reference proteome</keyword>
<name>A0A0K8PHE9_STRAJ</name>